<feature type="transmembrane region" description="Helical" evidence="9">
    <location>
        <begin position="423"/>
        <end position="442"/>
    </location>
</feature>
<accession>A0A261SBI2</accession>
<feature type="domain" description="ABC-2 type transporter transmembrane" evidence="10">
    <location>
        <begin position="218"/>
        <end position="411"/>
    </location>
</feature>
<dbReference type="InterPro" id="IPR000412">
    <property type="entry name" value="ABC_2_transport"/>
</dbReference>
<dbReference type="PRINTS" id="PR00164">
    <property type="entry name" value="ABC2TRNSPORT"/>
</dbReference>
<feature type="transmembrane region" description="Helical" evidence="9">
    <location>
        <begin position="221"/>
        <end position="242"/>
    </location>
</feature>
<dbReference type="PANTHER" id="PTHR30413:SF8">
    <property type="entry name" value="TRANSPORT PERMEASE PROTEIN"/>
    <property type="match status" value="1"/>
</dbReference>
<evidence type="ECO:0000256" key="7">
    <source>
        <dbReference type="ARBA" id="ARBA00023136"/>
    </source>
</evidence>
<evidence type="ECO:0000256" key="6">
    <source>
        <dbReference type="ARBA" id="ARBA00022989"/>
    </source>
</evidence>
<dbReference type="EMBL" id="NEVM01000002">
    <property type="protein sequence ID" value="OZI34759.1"/>
    <property type="molecule type" value="Genomic_DNA"/>
</dbReference>
<dbReference type="GO" id="GO:0043190">
    <property type="term" value="C:ATP-binding cassette (ABC) transporter complex"/>
    <property type="evidence" value="ECO:0007669"/>
    <property type="project" value="InterPro"/>
</dbReference>
<dbReference type="PANTHER" id="PTHR30413">
    <property type="entry name" value="INNER MEMBRANE TRANSPORT PERMEASE"/>
    <property type="match status" value="1"/>
</dbReference>
<evidence type="ECO:0000256" key="3">
    <source>
        <dbReference type="ARBA" id="ARBA00022448"/>
    </source>
</evidence>
<keyword evidence="4" id="KW-1003">Cell membrane</keyword>
<dbReference type="Proteomes" id="UP000216020">
    <property type="component" value="Unassembled WGS sequence"/>
</dbReference>
<keyword evidence="7 9" id="KW-0472">Membrane</keyword>
<proteinExistence type="inferred from homology"/>
<dbReference type="Pfam" id="PF01061">
    <property type="entry name" value="ABC2_membrane"/>
    <property type="match status" value="1"/>
</dbReference>
<dbReference type="OrthoDB" id="8661827at2"/>
<evidence type="ECO:0000256" key="9">
    <source>
        <dbReference type="SAM" id="Phobius"/>
    </source>
</evidence>
<keyword evidence="6 9" id="KW-1133">Transmembrane helix</keyword>
<feature type="compositionally biased region" description="Basic and acidic residues" evidence="8">
    <location>
        <begin position="1"/>
        <end position="16"/>
    </location>
</feature>
<evidence type="ECO:0000256" key="1">
    <source>
        <dbReference type="ARBA" id="ARBA00004429"/>
    </source>
</evidence>
<evidence type="ECO:0000259" key="10">
    <source>
        <dbReference type="Pfam" id="PF01061"/>
    </source>
</evidence>
<gene>
    <name evidence="11" type="ORF">CAL29_14920</name>
</gene>
<evidence type="ECO:0000313" key="12">
    <source>
        <dbReference type="Proteomes" id="UP000216020"/>
    </source>
</evidence>
<sequence>MSNEDRIRNWRQRREAAAAGSREQTAPEQAFLLAAAAVADSPAPARAALSMVLDALSRAPGATAAERRAVYAALRDGQARGIEREVPAEETADFHRRQLGAVIRQVEHDIRAEIDVHAAGYAPAGLDEINERLTQGHARRARLRKVVEEREARRRASRLDVALEMDLPAQEAPQLAALRRRLAGIHARQLPARAAPSARLSRTLIPLLLLQLHVIHRESRVALLWALLGPAVLLSVISSLYFLTGVHYILGMDVATFSLLGATTWIMFRQIVFRSSTSYVSARSLINLEAVSPLTLALTQALIYLCIYLLVFAVLLGAGYGFGLVTLPASRAGFLLFVVLMGVGGACTGVLFGSIATVWPYFLRFAPVIERILQVFSGVFFVSEQLPEQYRGLFLWSPFAHGMQLLRSAYFTSYRSSDASLSYFLTSLVFLGAVALAAERAVRSNVQPM</sequence>
<evidence type="ECO:0000313" key="11">
    <source>
        <dbReference type="EMBL" id="OZI34759.1"/>
    </source>
</evidence>
<comment type="subcellular location">
    <subcellularLocation>
        <location evidence="1">Cell inner membrane</location>
        <topology evidence="1">Multi-pass membrane protein</topology>
    </subcellularLocation>
</comment>
<feature type="transmembrane region" description="Helical" evidence="9">
    <location>
        <begin position="334"/>
        <end position="355"/>
    </location>
</feature>
<name>A0A261SBI2_9BORD</name>
<feature type="region of interest" description="Disordered" evidence="8">
    <location>
        <begin position="1"/>
        <end position="25"/>
    </location>
</feature>
<feature type="transmembrane region" description="Helical" evidence="9">
    <location>
        <begin position="248"/>
        <end position="268"/>
    </location>
</feature>
<comment type="similarity">
    <text evidence="2">Belongs to the ABC-2 integral membrane protein family.</text>
</comment>
<dbReference type="RefSeq" id="WP_094853752.1">
    <property type="nucleotide sequence ID" value="NZ_NEVM01000002.1"/>
</dbReference>
<keyword evidence="3" id="KW-0813">Transport</keyword>
<dbReference type="GO" id="GO:0140359">
    <property type="term" value="F:ABC-type transporter activity"/>
    <property type="evidence" value="ECO:0007669"/>
    <property type="project" value="InterPro"/>
</dbReference>
<reference evidence="12" key="1">
    <citation type="submission" date="2017-05" db="EMBL/GenBank/DDBJ databases">
        <title>Complete and WGS of Bordetella genogroups.</title>
        <authorList>
            <person name="Spilker T."/>
            <person name="Lipuma J."/>
        </authorList>
    </citation>
    <scope>NUCLEOTIDE SEQUENCE [LARGE SCALE GENOMIC DNA]</scope>
    <source>
        <strain evidence="12">AU16122</strain>
    </source>
</reference>
<evidence type="ECO:0000256" key="8">
    <source>
        <dbReference type="SAM" id="MobiDB-lite"/>
    </source>
</evidence>
<evidence type="ECO:0000256" key="5">
    <source>
        <dbReference type="ARBA" id="ARBA00022692"/>
    </source>
</evidence>
<dbReference type="AlphaFoldDB" id="A0A261SBI2"/>
<dbReference type="InterPro" id="IPR013525">
    <property type="entry name" value="ABC2_TM"/>
</dbReference>
<protein>
    <submittedName>
        <fullName evidence="11">Sugar ABC transporter permease</fullName>
    </submittedName>
</protein>
<comment type="caution">
    <text evidence="11">The sequence shown here is derived from an EMBL/GenBank/DDBJ whole genome shotgun (WGS) entry which is preliminary data.</text>
</comment>
<evidence type="ECO:0000256" key="2">
    <source>
        <dbReference type="ARBA" id="ARBA00007783"/>
    </source>
</evidence>
<feature type="transmembrane region" description="Helical" evidence="9">
    <location>
        <begin position="302"/>
        <end position="322"/>
    </location>
</feature>
<organism evidence="11 12">
    <name type="scientific">Bordetella genomosp. 10</name>
    <dbReference type="NCBI Taxonomy" id="1416804"/>
    <lineage>
        <taxon>Bacteria</taxon>
        <taxon>Pseudomonadati</taxon>
        <taxon>Pseudomonadota</taxon>
        <taxon>Betaproteobacteria</taxon>
        <taxon>Burkholderiales</taxon>
        <taxon>Alcaligenaceae</taxon>
        <taxon>Bordetella</taxon>
    </lineage>
</organism>
<keyword evidence="5 9" id="KW-0812">Transmembrane</keyword>
<dbReference type="GO" id="GO:0015920">
    <property type="term" value="P:lipopolysaccharide transport"/>
    <property type="evidence" value="ECO:0007669"/>
    <property type="project" value="TreeGrafter"/>
</dbReference>
<evidence type="ECO:0000256" key="4">
    <source>
        <dbReference type="ARBA" id="ARBA00022475"/>
    </source>
</evidence>
<keyword evidence="12" id="KW-1185">Reference proteome</keyword>